<name>A0A2M7RJY9_9BACT</name>
<gene>
    <name evidence="5" type="ORF">COY66_02580</name>
</gene>
<dbReference type="GO" id="GO:0003824">
    <property type="term" value="F:catalytic activity"/>
    <property type="evidence" value="ECO:0007669"/>
    <property type="project" value="InterPro"/>
</dbReference>
<sequence length="356" mass="39980">MPFKKKGRIMKAIGNRYDGKTRPTGLRYGILETTTYCQCLCPGCYMVKRRLLNGKNLDLKTAVHVLDLCRDYLGNNLETMDLLGGDPLLWPCLKDYVGLLLKRGIKPWIFTNMIAITPELARWLKEREVNITGKLNVDPGDPEQLIIQAALLGRGKKTAEKMIAAINVFLEARYRDPLFRLQNLIRQANIGQVPEYYRWCLKRNVGTDLELMGSGEAIGPNYWEIAPNQKELALMIKRVQEVRQEFDLAPAEVLMPHVFGSCPFYDKGLYFAVDGSIRACSNSTVTLSRLEDSDPISKALSSEVICNRLKLTQSNVGEPCHSCAKWEKCRGGCRATAEGLGNPFGGYPLCPVPFLK</sequence>
<evidence type="ECO:0000256" key="2">
    <source>
        <dbReference type="ARBA" id="ARBA00022723"/>
    </source>
</evidence>
<dbReference type="GO" id="GO:0046872">
    <property type="term" value="F:metal ion binding"/>
    <property type="evidence" value="ECO:0007669"/>
    <property type="project" value="UniProtKB-KW"/>
</dbReference>
<proteinExistence type="predicted"/>
<evidence type="ECO:0000256" key="1">
    <source>
        <dbReference type="ARBA" id="ARBA00022691"/>
    </source>
</evidence>
<comment type="caution">
    <text evidence="5">The sequence shown here is derived from an EMBL/GenBank/DDBJ whole genome shotgun (WGS) entry which is preliminary data.</text>
</comment>
<keyword evidence="2" id="KW-0479">Metal-binding</keyword>
<accession>A0A2M7RJY9</accession>
<keyword evidence="1" id="KW-0949">S-adenosyl-L-methionine</keyword>
<dbReference type="InterPro" id="IPR050377">
    <property type="entry name" value="Radical_SAM_PqqE_MftC-like"/>
</dbReference>
<reference evidence="5 6" key="1">
    <citation type="submission" date="2017-09" db="EMBL/GenBank/DDBJ databases">
        <title>Depth-based differentiation of microbial function through sediment-hosted aquifers and enrichment of novel symbionts in the deep terrestrial subsurface.</title>
        <authorList>
            <person name="Probst A.J."/>
            <person name="Ladd B."/>
            <person name="Jarett J.K."/>
            <person name="Geller-Mcgrath D.E."/>
            <person name="Sieber C.M."/>
            <person name="Emerson J.B."/>
            <person name="Anantharaman K."/>
            <person name="Thomas B.C."/>
            <person name="Malmstrom R."/>
            <person name="Stieglmeier M."/>
            <person name="Klingl A."/>
            <person name="Woyke T."/>
            <person name="Ryan C.M."/>
            <person name="Banfield J.F."/>
        </authorList>
    </citation>
    <scope>NUCLEOTIDE SEQUENCE [LARGE SCALE GENOMIC DNA]</scope>
    <source>
        <strain evidence="5">CG_4_10_14_0_8_um_filter_42_10</strain>
    </source>
</reference>
<dbReference type="InterPro" id="IPR058240">
    <property type="entry name" value="rSAM_sf"/>
</dbReference>
<dbReference type="SFLD" id="SFLDS00029">
    <property type="entry name" value="Radical_SAM"/>
    <property type="match status" value="1"/>
</dbReference>
<dbReference type="InterPro" id="IPR007197">
    <property type="entry name" value="rSAM"/>
</dbReference>
<keyword evidence="3" id="KW-0408">Iron</keyword>
<evidence type="ECO:0000256" key="3">
    <source>
        <dbReference type="ARBA" id="ARBA00023004"/>
    </source>
</evidence>
<dbReference type="Proteomes" id="UP000230779">
    <property type="component" value="Unassembled WGS sequence"/>
</dbReference>
<evidence type="ECO:0000256" key="4">
    <source>
        <dbReference type="ARBA" id="ARBA00023014"/>
    </source>
</evidence>
<dbReference type="CDD" id="cd01335">
    <property type="entry name" value="Radical_SAM"/>
    <property type="match status" value="1"/>
</dbReference>
<dbReference type="PANTHER" id="PTHR11228:SF7">
    <property type="entry name" value="PQQA PEPTIDE CYCLASE"/>
    <property type="match status" value="1"/>
</dbReference>
<evidence type="ECO:0000313" key="5">
    <source>
        <dbReference type="EMBL" id="PIY96902.1"/>
    </source>
</evidence>
<dbReference type="SUPFAM" id="SSF102114">
    <property type="entry name" value="Radical SAM enzymes"/>
    <property type="match status" value="1"/>
</dbReference>
<dbReference type="Gene3D" id="3.20.20.70">
    <property type="entry name" value="Aldolase class I"/>
    <property type="match status" value="1"/>
</dbReference>
<protein>
    <recommendedName>
        <fullName evidence="7">Radical SAM core domain-containing protein</fullName>
    </recommendedName>
</protein>
<evidence type="ECO:0000313" key="6">
    <source>
        <dbReference type="Proteomes" id="UP000230779"/>
    </source>
</evidence>
<dbReference type="AlphaFoldDB" id="A0A2M7RJY9"/>
<organism evidence="5 6">
    <name type="scientific">Candidatus Kerfeldbacteria bacterium CG_4_10_14_0_8_um_filter_42_10</name>
    <dbReference type="NCBI Taxonomy" id="2014248"/>
    <lineage>
        <taxon>Bacteria</taxon>
        <taxon>Candidatus Kerfeldiibacteriota</taxon>
    </lineage>
</organism>
<dbReference type="GO" id="GO:0051536">
    <property type="term" value="F:iron-sulfur cluster binding"/>
    <property type="evidence" value="ECO:0007669"/>
    <property type="project" value="UniProtKB-KW"/>
</dbReference>
<dbReference type="EMBL" id="PFMD01000025">
    <property type="protein sequence ID" value="PIY96902.1"/>
    <property type="molecule type" value="Genomic_DNA"/>
</dbReference>
<keyword evidence="4" id="KW-0411">Iron-sulfur</keyword>
<evidence type="ECO:0008006" key="7">
    <source>
        <dbReference type="Google" id="ProtNLM"/>
    </source>
</evidence>
<dbReference type="PANTHER" id="PTHR11228">
    <property type="entry name" value="RADICAL SAM DOMAIN PROTEIN"/>
    <property type="match status" value="1"/>
</dbReference>
<dbReference type="SFLD" id="SFLDG01067">
    <property type="entry name" value="SPASM/twitch_domain_containing"/>
    <property type="match status" value="1"/>
</dbReference>
<dbReference type="InterPro" id="IPR013785">
    <property type="entry name" value="Aldolase_TIM"/>
</dbReference>